<reference evidence="2" key="1">
    <citation type="journal article" date="2015" name="Nature">
        <title>Complex archaea that bridge the gap between prokaryotes and eukaryotes.</title>
        <authorList>
            <person name="Spang A."/>
            <person name="Saw J.H."/>
            <person name="Jorgensen S.L."/>
            <person name="Zaremba-Niedzwiedzka K."/>
            <person name="Martijn J."/>
            <person name="Lind A.E."/>
            <person name="van Eijk R."/>
            <person name="Schleper C."/>
            <person name="Guy L."/>
            <person name="Ettema T.J."/>
        </authorList>
    </citation>
    <scope>NUCLEOTIDE SEQUENCE</scope>
</reference>
<proteinExistence type="predicted"/>
<accession>A0A0F8YFK5</accession>
<feature type="non-terminal residue" evidence="2">
    <location>
        <position position="1"/>
    </location>
</feature>
<evidence type="ECO:0000259" key="1">
    <source>
        <dbReference type="Pfam" id="PF02617"/>
    </source>
</evidence>
<dbReference type="EMBL" id="LAZR01066765">
    <property type="protein sequence ID" value="KKK52934.1"/>
    <property type="molecule type" value="Genomic_DNA"/>
</dbReference>
<dbReference type="AlphaFoldDB" id="A0A0F8YFK5"/>
<feature type="domain" description="Adaptor protein ClpS core" evidence="1">
    <location>
        <begin position="63"/>
        <end position="97"/>
    </location>
</feature>
<sequence length="115" mass="12370">EVTLDLAVAPRKEIHNRLDVASVVVRGDVVDAGSLAALDVVVETGIARCPPRFGALAGPIRKQLAEQVDTEGRAVVLTTTREHAELKRDQIHAYGKDAEIAECQGSMWATIEAEL</sequence>
<protein>
    <recommendedName>
        <fullName evidence="1">Adaptor protein ClpS core domain-containing protein</fullName>
    </recommendedName>
</protein>
<comment type="caution">
    <text evidence="2">The sequence shown here is derived from an EMBL/GenBank/DDBJ whole genome shotgun (WGS) entry which is preliminary data.</text>
</comment>
<gene>
    <name evidence="2" type="ORF">LCGC14_3099870</name>
</gene>
<organism evidence="2">
    <name type="scientific">marine sediment metagenome</name>
    <dbReference type="NCBI Taxonomy" id="412755"/>
    <lineage>
        <taxon>unclassified sequences</taxon>
        <taxon>metagenomes</taxon>
        <taxon>ecological metagenomes</taxon>
    </lineage>
</organism>
<dbReference type="Pfam" id="PF02617">
    <property type="entry name" value="ClpS"/>
    <property type="match status" value="1"/>
</dbReference>
<dbReference type="InterPro" id="IPR003769">
    <property type="entry name" value="ClpS_core"/>
</dbReference>
<name>A0A0F8YFK5_9ZZZZ</name>
<dbReference type="Gene3D" id="3.30.1390.10">
    <property type="match status" value="1"/>
</dbReference>
<evidence type="ECO:0000313" key="2">
    <source>
        <dbReference type="EMBL" id="KKK52934.1"/>
    </source>
</evidence>
<dbReference type="InterPro" id="IPR014719">
    <property type="entry name" value="Ribosomal_bL12_C/ClpS-like"/>
</dbReference>
<dbReference type="GO" id="GO:0030163">
    <property type="term" value="P:protein catabolic process"/>
    <property type="evidence" value="ECO:0007669"/>
    <property type="project" value="InterPro"/>
</dbReference>
<dbReference type="SUPFAM" id="SSF54736">
    <property type="entry name" value="ClpS-like"/>
    <property type="match status" value="1"/>
</dbReference>